<comment type="caution">
    <text evidence="1">The sequence shown here is derived from an EMBL/GenBank/DDBJ whole genome shotgun (WGS) entry which is preliminary data.</text>
</comment>
<name>A0A436ZUS8_ARTFL</name>
<dbReference type="Proteomes" id="UP000283090">
    <property type="component" value="Unassembled WGS sequence"/>
</dbReference>
<evidence type="ECO:0000313" key="2">
    <source>
        <dbReference type="Proteomes" id="UP000283090"/>
    </source>
</evidence>
<accession>A0A436ZUS8</accession>
<protein>
    <submittedName>
        <fullName evidence="1">Uncharacterized protein</fullName>
    </submittedName>
</protein>
<dbReference type="VEuPathDB" id="FungiDB:DFL_007139"/>
<gene>
    <name evidence="1" type="ORF">DFL_007139</name>
</gene>
<keyword evidence="2" id="KW-1185">Reference proteome</keyword>
<dbReference type="RefSeq" id="XP_067488268.1">
    <property type="nucleotide sequence ID" value="XM_067636675.1"/>
</dbReference>
<sequence>MAPHNPPLEIPKGSGFARKSKFIRYSPVDFFHPSAVCGKSFEVWLGHPYPRLDPPQIHRLTIAYLCENEHTHPNLLDRPPRSIEAAIDLCSYVFSARINARFGHGTETLCASYGEKKKVWYMLYSPSGGTNIEEKVELTKMAVATRAAGVIEKSVWDGMKTGTMRALGMRDGILWKDGKRLGVAAWVYTNTMKKPKK</sequence>
<dbReference type="OrthoDB" id="5341543at2759"/>
<evidence type="ECO:0000313" key="1">
    <source>
        <dbReference type="EMBL" id="RVD82724.1"/>
    </source>
</evidence>
<proteinExistence type="predicted"/>
<reference evidence="1 2" key="1">
    <citation type="submission" date="2019-01" db="EMBL/GenBank/DDBJ databases">
        <title>Intercellular communication is required for trap formation in the nematode-trapping fungus Duddingtonia flagrans.</title>
        <authorList>
            <person name="Youssar L."/>
            <person name="Wernet V."/>
            <person name="Hensel N."/>
            <person name="Hildebrandt H.-G."/>
            <person name="Fischer R."/>
        </authorList>
    </citation>
    <scope>NUCLEOTIDE SEQUENCE [LARGE SCALE GENOMIC DNA]</scope>
    <source>
        <strain evidence="1 2">CBS H-5679</strain>
    </source>
</reference>
<dbReference type="EMBL" id="SAEB01000009">
    <property type="protein sequence ID" value="RVD82724.1"/>
    <property type="molecule type" value="Genomic_DNA"/>
</dbReference>
<dbReference type="GeneID" id="93589450"/>
<organism evidence="1 2">
    <name type="scientific">Arthrobotrys flagrans</name>
    <name type="common">Nematode-trapping fungus</name>
    <name type="synonym">Trichothecium flagrans</name>
    <dbReference type="NCBI Taxonomy" id="97331"/>
    <lineage>
        <taxon>Eukaryota</taxon>
        <taxon>Fungi</taxon>
        <taxon>Dikarya</taxon>
        <taxon>Ascomycota</taxon>
        <taxon>Pezizomycotina</taxon>
        <taxon>Orbiliomycetes</taxon>
        <taxon>Orbiliales</taxon>
        <taxon>Orbiliaceae</taxon>
        <taxon>Arthrobotrys</taxon>
    </lineage>
</organism>
<dbReference type="AlphaFoldDB" id="A0A436ZUS8"/>